<gene>
    <name evidence="2" type="ORF">QTG54_011008</name>
</gene>
<dbReference type="AlphaFoldDB" id="A0AAD8Y2B7"/>
<accession>A0AAD8Y2B7</accession>
<feature type="region of interest" description="Disordered" evidence="1">
    <location>
        <begin position="1"/>
        <end position="116"/>
    </location>
</feature>
<comment type="caution">
    <text evidence="2">The sequence shown here is derived from an EMBL/GenBank/DDBJ whole genome shotgun (WGS) entry which is preliminary data.</text>
</comment>
<feature type="compositionally biased region" description="Polar residues" evidence="1">
    <location>
        <begin position="72"/>
        <end position="86"/>
    </location>
</feature>
<feature type="compositionally biased region" description="Basic and acidic residues" evidence="1">
    <location>
        <begin position="55"/>
        <end position="65"/>
    </location>
</feature>
<feature type="compositionally biased region" description="Acidic residues" evidence="1">
    <location>
        <begin position="44"/>
        <end position="54"/>
    </location>
</feature>
<evidence type="ECO:0000313" key="2">
    <source>
        <dbReference type="EMBL" id="KAK1738339.1"/>
    </source>
</evidence>
<keyword evidence="3" id="KW-1185">Reference proteome</keyword>
<feature type="region of interest" description="Disordered" evidence="1">
    <location>
        <begin position="274"/>
        <end position="315"/>
    </location>
</feature>
<protein>
    <recommendedName>
        <fullName evidence="4">Fe2OG dioxygenase domain-containing protein</fullName>
    </recommendedName>
</protein>
<evidence type="ECO:0000256" key="1">
    <source>
        <dbReference type="SAM" id="MobiDB-lite"/>
    </source>
</evidence>
<proteinExistence type="predicted"/>
<organism evidence="2 3">
    <name type="scientific">Skeletonema marinoi</name>
    <dbReference type="NCBI Taxonomy" id="267567"/>
    <lineage>
        <taxon>Eukaryota</taxon>
        <taxon>Sar</taxon>
        <taxon>Stramenopiles</taxon>
        <taxon>Ochrophyta</taxon>
        <taxon>Bacillariophyta</taxon>
        <taxon>Coscinodiscophyceae</taxon>
        <taxon>Thalassiosirophycidae</taxon>
        <taxon>Thalassiosirales</taxon>
        <taxon>Skeletonemataceae</taxon>
        <taxon>Skeletonema</taxon>
        <taxon>Skeletonema marinoi-dohrnii complex</taxon>
    </lineage>
</organism>
<evidence type="ECO:0000313" key="3">
    <source>
        <dbReference type="Proteomes" id="UP001224775"/>
    </source>
</evidence>
<name>A0AAD8Y2B7_9STRA</name>
<reference evidence="2" key="1">
    <citation type="submission" date="2023-06" db="EMBL/GenBank/DDBJ databases">
        <title>Survivors Of The Sea: Transcriptome response of Skeletonema marinoi to long-term dormancy.</title>
        <authorList>
            <person name="Pinder M.I.M."/>
            <person name="Kourtchenko O."/>
            <person name="Robertson E.K."/>
            <person name="Larsson T."/>
            <person name="Maumus F."/>
            <person name="Osuna-Cruz C.M."/>
            <person name="Vancaester E."/>
            <person name="Stenow R."/>
            <person name="Vandepoele K."/>
            <person name="Ploug H."/>
            <person name="Bruchert V."/>
            <person name="Godhe A."/>
            <person name="Topel M."/>
        </authorList>
    </citation>
    <scope>NUCLEOTIDE SEQUENCE</scope>
    <source>
        <strain evidence="2">R05AC</strain>
    </source>
</reference>
<dbReference type="Gene3D" id="2.60.120.620">
    <property type="entry name" value="q2cbj1_9rhob like domain"/>
    <property type="match status" value="1"/>
</dbReference>
<dbReference type="EMBL" id="JATAAI010000021">
    <property type="protein sequence ID" value="KAK1738339.1"/>
    <property type="molecule type" value="Genomic_DNA"/>
</dbReference>
<sequence>MSSLNRSKNAPALKSDSTHQATLVSGEDVAMKSSGKRIPMENITNDDDVMVEAEELPKTRKDKSSRGRKTVLSPNKGNSSINNNLPSFLRGGASKGISKKEETAPSSKKAIDPPGALWNPNPSGSMYGMDASFQPGGFSMPLWQPPHHEDSNGGRSWAVPPFLAPLAATVRHPFSHFVPNGHGHFSYWQQHQQHQQHQGGNSGEEFGIETKAEMEAETKSFTAAYATMKEDDASIESNPSKTDDVPDVLSTFAPQECIDKIRAKLNAKQAQHVIQTRSMTAKSRSTKKSSKQKVAPIAAHQAKSPPSIKGKVPTATTDSTNVEVLTVLGKTVHMVDPDRKVFVIDLLSPETCDEIRMMADNHTLNAKKDAEVWRTLYTYTKMDLPVVEVKDMVSKYTDNILHDVKKIVGVIFGMRREAMRLRPRSWKEPHLLLYQALDGKPHHTGIEMHYDGCDVTWQAMLTRQDEYEGGGTYFRSLRKTIRLKQGQVLVHPGELYHKGIDITYGVRCLLVCFTDGMDCKLTDDSRQEDDDPKYESNVLVCG</sequence>
<dbReference type="Proteomes" id="UP001224775">
    <property type="component" value="Unassembled WGS sequence"/>
</dbReference>
<evidence type="ECO:0008006" key="4">
    <source>
        <dbReference type="Google" id="ProtNLM"/>
    </source>
</evidence>